<keyword evidence="1" id="KW-0808">Transferase</keyword>
<dbReference type="GO" id="GO:0009103">
    <property type="term" value="P:lipopolysaccharide biosynthetic process"/>
    <property type="evidence" value="ECO:0007669"/>
    <property type="project" value="UniProtKB-KW"/>
</dbReference>
<accession>A0A918RZ13</accession>
<dbReference type="RefSeq" id="WP_189423288.1">
    <property type="nucleotide sequence ID" value="NZ_BMZE01000001.1"/>
</dbReference>
<evidence type="ECO:0000313" key="5">
    <source>
        <dbReference type="Proteomes" id="UP000646579"/>
    </source>
</evidence>
<evidence type="ECO:0000256" key="2">
    <source>
        <dbReference type="ARBA" id="ARBA00022695"/>
    </source>
</evidence>
<dbReference type="Pfam" id="PF02348">
    <property type="entry name" value="CTP_transf_3"/>
    <property type="match status" value="1"/>
</dbReference>
<dbReference type="NCBIfam" id="NF009905">
    <property type="entry name" value="PRK13368.1"/>
    <property type="match status" value="1"/>
</dbReference>
<protein>
    <submittedName>
        <fullName evidence="4">3-deoxy-manno-octulosonate cytidylyltransferase</fullName>
    </submittedName>
</protein>
<proteinExistence type="predicted"/>
<organism evidence="4 5">
    <name type="scientific">Devosia pacifica</name>
    <dbReference type="NCBI Taxonomy" id="1335967"/>
    <lineage>
        <taxon>Bacteria</taxon>
        <taxon>Pseudomonadati</taxon>
        <taxon>Pseudomonadota</taxon>
        <taxon>Alphaproteobacteria</taxon>
        <taxon>Hyphomicrobiales</taxon>
        <taxon>Devosiaceae</taxon>
        <taxon>Devosia</taxon>
    </lineage>
</organism>
<reference evidence="4" key="2">
    <citation type="submission" date="2020-09" db="EMBL/GenBank/DDBJ databases">
        <authorList>
            <person name="Sun Q."/>
            <person name="Kim S."/>
        </authorList>
    </citation>
    <scope>NUCLEOTIDE SEQUENCE</scope>
    <source>
        <strain evidence="4">KCTC 32437</strain>
    </source>
</reference>
<dbReference type="SUPFAM" id="SSF53448">
    <property type="entry name" value="Nucleotide-diphospho-sugar transferases"/>
    <property type="match status" value="1"/>
</dbReference>
<keyword evidence="2 4" id="KW-0548">Nucleotidyltransferase</keyword>
<dbReference type="GO" id="GO:0005829">
    <property type="term" value="C:cytosol"/>
    <property type="evidence" value="ECO:0007669"/>
    <property type="project" value="TreeGrafter"/>
</dbReference>
<sequence length="247" mass="27951">MQVQVVIPARYNSGRLPGKPLIDLDGMPMVERTWRRCISAIAEDQVLVATDDQRIADHCESVGIRWMMTSPECLTGTDRVAEVATRIDADYFVNVQGDEPLINPDDISRLIVAARNAPHELHLGITEIFDEREFRNPTIPKAVFRKDGRLLYVSRTALPSTKYLEFRRAWRPVWVYGFPPAALADYAAHEGKGVIEEIEDNECLRFLEMGYDIRLVEMSAESVAVDTPEDAERVRRVLAATYDTAAE</sequence>
<dbReference type="Proteomes" id="UP000646579">
    <property type="component" value="Unassembled WGS sequence"/>
</dbReference>
<evidence type="ECO:0000256" key="1">
    <source>
        <dbReference type="ARBA" id="ARBA00022679"/>
    </source>
</evidence>
<dbReference type="InterPro" id="IPR003329">
    <property type="entry name" value="Cytidylyl_trans"/>
</dbReference>
<evidence type="ECO:0000256" key="3">
    <source>
        <dbReference type="ARBA" id="ARBA00022985"/>
    </source>
</evidence>
<dbReference type="AlphaFoldDB" id="A0A918RZ13"/>
<name>A0A918RZ13_9HYPH</name>
<dbReference type="InterPro" id="IPR004528">
    <property type="entry name" value="KdsB"/>
</dbReference>
<gene>
    <name evidence="4" type="primary">kdsB</name>
    <name evidence="4" type="ORF">GCM10007989_06200</name>
</gene>
<dbReference type="InterPro" id="IPR029044">
    <property type="entry name" value="Nucleotide-diphossugar_trans"/>
</dbReference>
<keyword evidence="5" id="KW-1185">Reference proteome</keyword>
<comment type="caution">
    <text evidence="4">The sequence shown here is derived from an EMBL/GenBank/DDBJ whole genome shotgun (WGS) entry which is preliminary data.</text>
</comment>
<dbReference type="GO" id="GO:0008690">
    <property type="term" value="F:3-deoxy-manno-octulosonate cytidylyltransferase activity"/>
    <property type="evidence" value="ECO:0007669"/>
    <property type="project" value="InterPro"/>
</dbReference>
<dbReference type="Gene3D" id="3.90.550.10">
    <property type="entry name" value="Spore Coat Polysaccharide Biosynthesis Protein SpsA, Chain A"/>
    <property type="match status" value="1"/>
</dbReference>
<dbReference type="CDD" id="cd02517">
    <property type="entry name" value="CMP-KDO-Synthetase"/>
    <property type="match status" value="1"/>
</dbReference>
<keyword evidence="3" id="KW-0448">Lipopolysaccharide biosynthesis</keyword>
<reference evidence="4" key="1">
    <citation type="journal article" date="2014" name="Int. J. Syst. Evol. Microbiol.">
        <title>Complete genome sequence of Corynebacterium casei LMG S-19264T (=DSM 44701T), isolated from a smear-ripened cheese.</title>
        <authorList>
            <consortium name="US DOE Joint Genome Institute (JGI-PGF)"/>
            <person name="Walter F."/>
            <person name="Albersmeier A."/>
            <person name="Kalinowski J."/>
            <person name="Ruckert C."/>
        </authorList>
    </citation>
    <scope>NUCLEOTIDE SEQUENCE</scope>
    <source>
        <strain evidence="4">KCTC 32437</strain>
    </source>
</reference>
<dbReference type="NCBIfam" id="NF003952">
    <property type="entry name" value="PRK05450.1-5"/>
    <property type="match status" value="1"/>
</dbReference>
<dbReference type="PANTHER" id="PTHR42866:SF2">
    <property type="entry name" value="3-DEOXY-MANNO-OCTULOSONATE CYTIDYLYLTRANSFERASE, MITOCHONDRIAL"/>
    <property type="match status" value="1"/>
</dbReference>
<dbReference type="PANTHER" id="PTHR42866">
    <property type="entry name" value="3-DEOXY-MANNO-OCTULOSONATE CYTIDYLYLTRANSFERASE"/>
    <property type="match status" value="1"/>
</dbReference>
<evidence type="ECO:0000313" key="4">
    <source>
        <dbReference type="EMBL" id="GHA14287.1"/>
    </source>
</evidence>
<dbReference type="EMBL" id="BMZE01000001">
    <property type="protein sequence ID" value="GHA14287.1"/>
    <property type="molecule type" value="Genomic_DNA"/>
</dbReference>